<dbReference type="SUPFAM" id="SSF52172">
    <property type="entry name" value="CheY-like"/>
    <property type="match status" value="1"/>
</dbReference>
<dbReference type="SMART" id="SM00448">
    <property type="entry name" value="REC"/>
    <property type="match status" value="1"/>
</dbReference>
<evidence type="ECO:0000259" key="2">
    <source>
        <dbReference type="PROSITE" id="PS50110"/>
    </source>
</evidence>
<evidence type="ECO:0000313" key="3">
    <source>
        <dbReference type="EMBL" id="SFF67454.1"/>
    </source>
</evidence>
<dbReference type="PANTHER" id="PTHR45566:SF2">
    <property type="entry name" value="NARL SUBFAMILY"/>
    <property type="match status" value="1"/>
</dbReference>
<dbReference type="Proteomes" id="UP000199052">
    <property type="component" value="Unassembled WGS sequence"/>
</dbReference>
<dbReference type="Gene3D" id="3.40.50.2300">
    <property type="match status" value="1"/>
</dbReference>
<evidence type="ECO:0000256" key="1">
    <source>
        <dbReference type="PROSITE-ProRule" id="PRU00169"/>
    </source>
</evidence>
<gene>
    <name evidence="3" type="ORF">SAMN05421678_101368</name>
</gene>
<accession>A0A1I2KKF6</accession>
<dbReference type="GO" id="GO:0000160">
    <property type="term" value="P:phosphorelay signal transduction system"/>
    <property type="evidence" value="ECO:0007669"/>
    <property type="project" value="InterPro"/>
</dbReference>
<reference evidence="3 4" key="1">
    <citation type="submission" date="2016-10" db="EMBL/GenBank/DDBJ databases">
        <authorList>
            <person name="de Groot N.N."/>
        </authorList>
    </citation>
    <scope>NUCLEOTIDE SEQUENCE [LARGE SCALE GENOMIC DNA]</scope>
    <source>
        <strain evidence="3 4">CPCC 202808</strain>
    </source>
</reference>
<evidence type="ECO:0000313" key="4">
    <source>
        <dbReference type="Proteomes" id="UP000199052"/>
    </source>
</evidence>
<proteinExistence type="predicted"/>
<feature type="domain" description="Response regulatory" evidence="2">
    <location>
        <begin position="39"/>
        <end position="158"/>
    </location>
</feature>
<dbReference type="InterPro" id="IPR011006">
    <property type="entry name" value="CheY-like_superfamily"/>
</dbReference>
<dbReference type="STRING" id="504797.SAMN05421678_101368"/>
<name>A0A1I2KKF6_9ACTN</name>
<dbReference type="Pfam" id="PF00072">
    <property type="entry name" value="Response_reg"/>
    <property type="match status" value="1"/>
</dbReference>
<protein>
    <submittedName>
        <fullName evidence="3">Two-component system, NarL family, response regulator</fullName>
    </submittedName>
</protein>
<dbReference type="PROSITE" id="PS50110">
    <property type="entry name" value="RESPONSE_REGULATORY"/>
    <property type="match status" value="1"/>
</dbReference>
<sequence length="163" mass="16973">MDGTFVANGAESAEMPCHHASVTTAARLGAGAGIPSPLRVLLVDGQELLSRGLRLLLDQEHDIEVVGEAGDGRAAERVVAERLPDVVLLRRGHASRAVGEVCRRLKSLLPTTRIVLLTEGAKLSAAEFAEVAVSTGADGQVPRDSPVDDVAAVIRAVANRDAA</sequence>
<dbReference type="EMBL" id="FOOI01000001">
    <property type="protein sequence ID" value="SFF67454.1"/>
    <property type="molecule type" value="Genomic_DNA"/>
</dbReference>
<dbReference type="PANTHER" id="PTHR45566">
    <property type="entry name" value="HTH-TYPE TRANSCRIPTIONAL REGULATOR YHJB-RELATED"/>
    <property type="match status" value="1"/>
</dbReference>
<dbReference type="InterPro" id="IPR001789">
    <property type="entry name" value="Sig_transdc_resp-reg_receiver"/>
</dbReference>
<dbReference type="InterPro" id="IPR051015">
    <property type="entry name" value="EvgA-like"/>
</dbReference>
<comment type="caution">
    <text evidence="1">Lacks conserved residue(s) required for the propagation of feature annotation.</text>
</comment>
<dbReference type="AlphaFoldDB" id="A0A1I2KKF6"/>
<organism evidence="3 4">
    <name type="scientific">Actinopolymorpha cephalotaxi</name>
    <dbReference type="NCBI Taxonomy" id="504797"/>
    <lineage>
        <taxon>Bacteria</taxon>
        <taxon>Bacillati</taxon>
        <taxon>Actinomycetota</taxon>
        <taxon>Actinomycetes</taxon>
        <taxon>Propionibacteriales</taxon>
        <taxon>Actinopolymorphaceae</taxon>
        <taxon>Actinopolymorpha</taxon>
    </lineage>
</organism>